<evidence type="ECO:0000256" key="4">
    <source>
        <dbReference type="SAM" id="MobiDB-lite"/>
    </source>
</evidence>
<dbReference type="Gene3D" id="2.130.10.10">
    <property type="entry name" value="YVTN repeat-like/Quinoprotein amine dehydrogenase"/>
    <property type="match status" value="1"/>
</dbReference>
<dbReference type="InterPro" id="IPR015943">
    <property type="entry name" value="WD40/YVTN_repeat-like_dom_sf"/>
</dbReference>
<gene>
    <name evidence="5" type="ORF">ED733_002132</name>
</gene>
<proteinExistence type="inferred from homology"/>
<accession>A0A5C6G5U9</accession>
<dbReference type="GO" id="GO:0031932">
    <property type="term" value="C:TORC2 complex"/>
    <property type="evidence" value="ECO:0007669"/>
    <property type="project" value="InterPro"/>
</dbReference>
<dbReference type="PANTHER" id="PTHR19842">
    <property type="entry name" value="G BETA-LIKE PROTEIN GBL"/>
    <property type="match status" value="1"/>
</dbReference>
<dbReference type="Pfam" id="PF00400">
    <property type="entry name" value="WD40"/>
    <property type="match status" value="2"/>
</dbReference>
<feature type="region of interest" description="Disordered" evidence="4">
    <location>
        <begin position="165"/>
        <end position="213"/>
    </location>
</feature>
<evidence type="ECO:0000313" key="5">
    <source>
        <dbReference type="EMBL" id="TWU71641.1"/>
    </source>
</evidence>
<comment type="similarity">
    <text evidence="1">Belongs to the WD repeat LST8 family.</text>
</comment>
<keyword evidence="3" id="KW-0853">WD repeat</keyword>
<dbReference type="PROSITE" id="PS50082">
    <property type="entry name" value="WD_REPEATS_2"/>
    <property type="match status" value="2"/>
</dbReference>
<evidence type="ECO:0000256" key="3">
    <source>
        <dbReference type="PROSITE-ProRule" id="PRU00221"/>
    </source>
</evidence>
<dbReference type="SUPFAM" id="SSF50998">
    <property type="entry name" value="Quinoprotein alcohol dehydrogenase-like"/>
    <property type="match status" value="1"/>
</dbReference>
<dbReference type="GO" id="GO:0031929">
    <property type="term" value="P:TOR signaling"/>
    <property type="evidence" value="ECO:0007669"/>
    <property type="project" value="InterPro"/>
</dbReference>
<dbReference type="InterPro" id="IPR001680">
    <property type="entry name" value="WD40_rpt"/>
</dbReference>
<evidence type="ECO:0000313" key="6">
    <source>
        <dbReference type="Proteomes" id="UP000317257"/>
    </source>
</evidence>
<dbReference type="SMART" id="SM00320">
    <property type="entry name" value="WD40"/>
    <property type="match status" value="4"/>
</dbReference>
<dbReference type="EMBL" id="SBHS01000040">
    <property type="protein sequence ID" value="TWU71641.1"/>
    <property type="molecule type" value="Genomic_DNA"/>
</dbReference>
<dbReference type="GO" id="GO:0031931">
    <property type="term" value="C:TORC1 complex"/>
    <property type="evidence" value="ECO:0007669"/>
    <property type="project" value="InterPro"/>
</dbReference>
<sequence length="1020" mass="113272">MSVALTATAAPVVIDLTLESSTTLTSPHSTSYTPLLTSYKRALPTQSFEPTSEEPPAKKRRVPEVGPLASHLKTCMQEHLFPHVQRAVDELPRDSYLIDNIAVQALTTLLRGGNVWDRVGLANGLLATDDTADIGGLATQVVKQLTRLPQYQVQKSQPIEEPILPSETQPGPIFQSKQKAIQPVESAQPIRKPDTGPSRVPRPRVYPRSIVPKLDNNSPTSNAWLQLERRPYLHHSARQDIALGVQHPIEIARERVQFPAVYHADFSSLEIAEIVKVVEQHLSRRLPRTRDGLVQILQQQDVSQIVGDAISGRTKQDIYNFCSDLCTGKASQPDNARVLSLEKASPTRRSSNRRANRLPALLLARELEGNVGFGRMRRYENFQNGFQTYHEDGLSLIAEFIDCAGDISAMSWVPDGNVICGTTAHSDAHNQQYNRPGNLMLCSTQKTTLRAFPDHRIPRPVVNKGENSTEAMRLSQDPWLYSSVVSTDYDEKNSRAFTSSFDKTVKVWDVTKDGTSMEAIATWHHLGNVNFVVSAKDGSGRVATATDVPSQAIRIYAVDSNNVQESSYHTISCTRTDADGSDKWAYCPATMQWGRTPGTHHLLAIGYSPRSFTGDDADIPEDKLHSGEIVLWDAERRCQVPVMTATTANVFEIMWHQTLAVFVVATSPSGLNIEHGVRTHIHLFQVDREREDGAYSEFQKLDCYASDINELTIMPNSLRHSYVTAACTDGRVYVWDTAQGDRPIHILKHGDPLEAAISDREKEDTGVKFTAWGTTTDRFYTGSSDGVVKVWNVRRKRSPLVRTLLEAPGAIMCGVFSPDHTKLVVGDATGRVFLFSVDDRDELVSSFTTIPGTNHRVCRPRQYIPHPEPEPPTTSPPESIAQYSRDKYLASESLVLHPNPVVGAVQGPAYSVTGPFRLDAHAYFDPQGPLLPEFERLQLSTWRASLGPATRSMRRLKGPPVQTWAGKSPHDENVAKDFNVCSLDDVFISELVSLGVRFDIEGDEGWEFAYEDMPADTDSC</sequence>
<dbReference type="GO" id="GO:0032956">
    <property type="term" value="P:regulation of actin cytoskeleton organization"/>
    <property type="evidence" value="ECO:0007669"/>
    <property type="project" value="TreeGrafter"/>
</dbReference>
<dbReference type="InterPro" id="IPR011047">
    <property type="entry name" value="Quinoprotein_ADH-like_sf"/>
</dbReference>
<feature type="region of interest" description="Disordered" evidence="4">
    <location>
        <begin position="861"/>
        <end position="880"/>
    </location>
</feature>
<organism evidence="5 6">
    <name type="scientific">Metarhizium rileyi (strain RCEF 4871)</name>
    <name type="common">Nomuraea rileyi</name>
    <dbReference type="NCBI Taxonomy" id="1649241"/>
    <lineage>
        <taxon>Eukaryota</taxon>
        <taxon>Fungi</taxon>
        <taxon>Dikarya</taxon>
        <taxon>Ascomycota</taxon>
        <taxon>Pezizomycotina</taxon>
        <taxon>Sordariomycetes</taxon>
        <taxon>Hypocreomycetidae</taxon>
        <taxon>Hypocreales</taxon>
        <taxon>Clavicipitaceae</taxon>
        <taxon>Metarhizium</taxon>
    </lineage>
</organism>
<evidence type="ECO:0000256" key="1">
    <source>
        <dbReference type="ARBA" id="ARBA00009890"/>
    </source>
</evidence>
<name>A0A5C6G5U9_METRR</name>
<protein>
    <recommendedName>
        <fullName evidence="2">Target of rapamycin complex subunit LST8</fullName>
    </recommendedName>
</protein>
<dbReference type="InterPro" id="IPR037588">
    <property type="entry name" value="MLST8"/>
</dbReference>
<feature type="repeat" description="WD" evidence="3">
    <location>
        <begin position="760"/>
        <end position="801"/>
    </location>
</feature>
<evidence type="ECO:0000256" key="2">
    <source>
        <dbReference type="ARBA" id="ARBA00018867"/>
    </source>
</evidence>
<dbReference type="PANTHER" id="PTHR19842:SF2">
    <property type="entry name" value="WD REPEAT PROTEIN (AFU_ORTHOLOGUE AFUA_5G04300)"/>
    <property type="match status" value="1"/>
</dbReference>
<feature type="repeat" description="WD" evidence="3">
    <location>
        <begin position="482"/>
        <end position="518"/>
    </location>
</feature>
<dbReference type="Proteomes" id="UP000317257">
    <property type="component" value="Unassembled WGS sequence"/>
</dbReference>
<dbReference type="AlphaFoldDB" id="A0A5C6G5U9"/>
<comment type="caution">
    <text evidence="5">The sequence shown here is derived from an EMBL/GenBank/DDBJ whole genome shotgun (WGS) entry which is preliminary data.</text>
</comment>
<reference evidence="6" key="1">
    <citation type="submission" date="2018-12" db="EMBL/GenBank/DDBJ databases">
        <title>The complete genome of Metarhizium rileyi, a key fungal pathogen of Lepidoptera.</title>
        <authorList>
            <person name="Binneck E."/>
            <person name="Lastra C.C.L."/>
            <person name="Sosa-Gomez D.R."/>
        </authorList>
    </citation>
    <scope>NUCLEOTIDE SEQUENCE [LARGE SCALE GENOMIC DNA]</scope>
    <source>
        <strain evidence="6">Cep018-CH2</strain>
    </source>
</reference>